<dbReference type="RefSeq" id="WP_168982458.1">
    <property type="nucleotide sequence ID" value="NZ_JABAGD010000031.1"/>
</dbReference>
<evidence type="ECO:0000313" key="3">
    <source>
        <dbReference type="EMBL" id="NMF06243.1"/>
    </source>
</evidence>
<reference evidence="3 4" key="1">
    <citation type="submission" date="2020-04" db="EMBL/GenBank/DDBJ databases">
        <authorList>
            <person name="Hitch T.C.A."/>
            <person name="Wylensek D."/>
            <person name="Clavel T."/>
        </authorList>
    </citation>
    <scope>NUCLEOTIDE SEQUENCE [LARGE SCALE GENOMIC DNA]</scope>
    <source>
        <strain evidence="3 4">WB01_NA02</strain>
    </source>
</reference>
<name>A0A7X9XQD0_CLOBE</name>
<dbReference type="EMBL" id="JABAGD010000031">
    <property type="protein sequence ID" value="NMF06243.1"/>
    <property type="molecule type" value="Genomic_DNA"/>
</dbReference>
<evidence type="ECO:0000259" key="2">
    <source>
        <dbReference type="Pfam" id="PF14471"/>
    </source>
</evidence>
<evidence type="ECO:0000259" key="1">
    <source>
        <dbReference type="Pfam" id="PF09851"/>
    </source>
</evidence>
<dbReference type="InterPro" id="IPR027872">
    <property type="entry name" value="DUF4428"/>
</dbReference>
<dbReference type="Pfam" id="PF14471">
    <property type="entry name" value="DUF4428"/>
    <property type="match status" value="1"/>
</dbReference>
<dbReference type="AlphaFoldDB" id="A0A7X9XQD0"/>
<feature type="domain" description="SHOCT" evidence="1">
    <location>
        <begin position="226"/>
        <end position="253"/>
    </location>
</feature>
<protein>
    <submittedName>
        <fullName evidence="3">DUF4428 domain-containing protein</fullName>
    </submittedName>
</protein>
<dbReference type="Pfam" id="PF09851">
    <property type="entry name" value="SHOCT"/>
    <property type="match status" value="1"/>
</dbReference>
<sequence>MGFFDLKAICSVCNKEIGLNRYQIANKGWICKECLKKCGFSLGTPVRKMTVEDIHKAINTRNEKEEELSLFNSTKKIGNIEFDDNQRKWLVKNKNFVNKNVIPKIYNYKDIVDFELLEDGESIAKGGLGRAVAGGILFGGVGAIVGGVTGGKKSKPICTSLKIKITINDINNPAVYVDFINTSTKKSSFVYKTSFDLAQKCLSTLQVIVNGSQEEIKETPISSDADEILKFKNLLDQGIITQEEFEAKKKQLLGL</sequence>
<organism evidence="3 4">
    <name type="scientific">Clostridium beijerinckii</name>
    <name type="common">Clostridium MP</name>
    <dbReference type="NCBI Taxonomy" id="1520"/>
    <lineage>
        <taxon>Bacteria</taxon>
        <taxon>Bacillati</taxon>
        <taxon>Bacillota</taxon>
        <taxon>Clostridia</taxon>
        <taxon>Eubacteriales</taxon>
        <taxon>Clostridiaceae</taxon>
        <taxon>Clostridium</taxon>
    </lineage>
</organism>
<accession>A0A7X9XQD0</accession>
<gene>
    <name evidence="3" type="ORF">HF849_16110</name>
</gene>
<dbReference type="Proteomes" id="UP000587880">
    <property type="component" value="Unassembled WGS sequence"/>
</dbReference>
<comment type="caution">
    <text evidence="3">The sequence shown here is derived from an EMBL/GenBank/DDBJ whole genome shotgun (WGS) entry which is preliminary data.</text>
</comment>
<evidence type="ECO:0000313" key="4">
    <source>
        <dbReference type="Proteomes" id="UP000587880"/>
    </source>
</evidence>
<feature type="domain" description="DUF4428" evidence="2">
    <location>
        <begin position="9"/>
        <end position="56"/>
    </location>
</feature>
<dbReference type="InterPro" id="IPR018649">
    <property type="entry name" value="SHOCT"/>
</dbReference>
<proteinExistence type="predicted"/>